<dbReference type="Proteomes" id="UP000053099">
    <property type="component" value="Unassembled WGS sequence"/>
</dbReference>
<organism evidence="3 5">
    <name type="scientific">Thermus scotoductus</name>
    <dbReference type="NCBI Taxonomy" id="37636"/>
    <lineage>
        <taxon>Bacteria</taxon>
        <taxon>Thermotogati</taxon>
        <taxon>Deinococcota</taxon>
        <taxon>Deinococci</taxon>
        <taxon>Thermales</taxon>
        <taxon>Thermaceae</taxon>
        <taxon>Thermus</taxon>
    </lineage>
</organism>
<dbReference type="Proteomes" id="UP000288082">
    <property type="component" value="Unassembled WGS sequence"/>
</dbReference>
<evidence type="ECO:0000256" key="2">
    <source>
        <dbReference type="ARBA" id="ARBA00023002"/>
    </source>
</evidence>
<evidence type="ECO:0000313" key="4">
    <source>
        <dbReference type="EMBL" id="RTH01039.1"/>
    </source>
</evidence>
<dbReference type="Gene3D" id="3.40.50.720">
    <property type="entry name" value="NAD(P)-binding Rossmann-like Domain"/>
    <property type="match status" value="1"/>
</dbReference>
<dbReference type="SUPFAM" id="SSF51735">
    <property type="entry name" value="NAD(P)-binding Rossmann-fold domains"/>
    <property type="match status" value="1"/>
</dbReference>
<dbReference type="InterPro" id="IPR051122">
    <property type="entry name" value="SDR_DHRS6-like"/>
</dbReference>
<dbReference type="CDD" id="cd05233">
    <property type="entry name" value="SDR_c"/>
    <property type="match status" value="1"/>
</dbReference>
<keyword evidence="2" id="KW-0560">Oxidoreductase</keyword>
<dbReference type="PANTHER" id="PTHR43477">
    <property type="entry name" value="DIHYDROANTICAPSIN 7-DEHYDROGENASE"/>
    <property type="match status" value="1"/>
</dbReference>
<evidence type="ECO:0000256" key="1">
    <source>
        <dbReference type="ARBA" id="ARBA00006484"/>
    </source>
</evidence>
<dbReference type="PRINTS" id="PR00081">
    <property type="entry name" value="GDHRDH"/>
</dbReference>
<dbReference type="GO" id="GO:0016491">
    <property type="term" value="F:oxidoreductase activity"/>
    <property type="evidence" value="ECO:0007669"/>
    <property type="project" value="UniProtKB-KW"/>
</dbReference>
<evidence type="ECO:0000313" key="6">
    <source>
        <dbReference type="Proteomes" id="UP000288082"/>
    </source>
</evidence>
<sequence>MLQGKAFLVTGAGGALARAVIPALHRAGARLFLSDPREERMAERARAYGAKTFVADLTRLEEAEALARFVEREAPLFGVVHTVGGFAAGRFLDSDPGLYDWLLDLNLRTTFNLLKATLPYLEARGEGFFAAIAAGPAWTGAGPGRALYTMAKTALASLIRSLQGEVQGVRFLLVYPMGTLDTEANRKAMPEADPSRWIAPELIAEAILLAASAKGGRLLELPIYPPT</sequence>
<name>A0A0N0IPR3_THESC</name>
<evidence type="ECO:0000313" key="5">
    <source>
        <dbReference type="Proteomes" id="UP000053099"/>
    </source>
</evidence>
<dbReference type="Pfam" id="PF00106">
    <property type="entry name" value="adh_short"/>
    <property type="match status" value="1"/>
</dbReference>
<dbReference type="PATRIC" id="fig|37636.3.peg.1672"/>
<comment type="similarity">
    <text evidence="1">Belongs to the short-chain dehydrogenases/reductases (SDR) family.</text>
</comment>
<dbReference type="RefSeq" id="WP_054392401.1">
    <property type="nucleotide sequence ID" value="NZ_DAHVNI010000048.1"/>
</dbReference>
<comment type="caution">
    <text evidence="3">The sequence shown here is derived from an EMBL/GenBank/DDBJ whole genome shotgun (WGS) entry which is preliminary data.</text>
</comment>
<reference evidence="4 6" key="2">
    <citation type="journal article" date="2019" name="Extremophiles">
        <title>Biogeography of thermophiles and predominance of Thermus scotoductus in domestic water heaters.</title>
        <authorList>
            <person name="Wilpiszeski R.L."/>
            <person name="Zhang Z."/>
            <person name="House C.H."/>
        </authorList>
    </citation>
    <scope>NUCLEOTIDE SEQUENCE [LARGE SCALE GENOMIC DNA]</scope>
    <source>
        <strain evidence="4 6">38_S38</strain>
    </source>
</reference>
<protein>
    <submittedName>
        <fullName evidence="3">Cytochrome C biogenesis protein CcmE</fullName>
    </submittedName>
    <submittedName>
        <fullName evidence="4">SDR family oxidoreductase</fullName>
    </submittedName>
</protein>
<proteinExistence type="inferred from homology"/>
<dbReference type="PANTHER" id="PTHR43477:SF1">
    <property type="entry name" value="DIHYDROANTICAPSIN 7-DEHYDROGENASE"/>
    <property type="match status" value="1"/>
</dbReference>
<dbReference type="InterPro" id="IPR036291">
    <property type="entry name" value="NAD(P)-bd_dom_sf"/>
</dbReference>
<reference evidence="3 5" key="1">
    <citation type="submission" date="2015-09" db="EMBL/GenBank/DDBJ databases">
        <title>Draft genome sequence of Thermus scotoductus strain K1 isolated from a geothermal spring in Nagorno-Karabakh, Armenia.</title>
        <authorList>
            <person name="Saghatelyan A."/>
            <person name="Poghosyan L."/>
            <person name="Panosyan H."/>
            <person name="Birkeland N.-K."/>
        </authorList>
    </citation>
    <scope>NUCLEOTIDE SEQUENCE [LARGE SCALE GENOMIC DNA]</scope>
    <source>
        <strain evidence="3 5">K1</strain>
    </source>
</reference>
<accession>A0A0N0IPR3</accession>
<dbReference type="AlphaFoldDB" id="A0A0N0IPR3"/>
<dbReference type="EMBL" id="PELM01000377">
    <property type="protein sequence ID" value="RTH01039.1"/>
    <property type="molecule type" value="Genomic_DNA"/>
</dbReference>
<dbReference type="InterPro" id="IPR002347">
    <property type="entry name" value="SDR_fam"/>
</dbReference>
<gene>
    <name evidence="3" type="ORF">AN926_10980</name>
    <name evidence="4" type="ORF">CSW50_09980</name>
</gene>
<evidence type="ECO:0000313" key="3">
    <source>
        <dbReference type="EMBL" id="KPD26099.1"/>
    </source>
</evidence>
<dbReference type="EMBL" id="LJJR01000042">
    <property type="protein sequence ID" value="KPD26099.1"/>
    <property type="molecule type" value="Genomic_DNA"/>
</dbReference>